<evidence type="ECO:0000313" key="2">
    <source>
        <dbReference type="Proteomes" id="UP000790377"/>
    </source>
</evidence>
<keyword evidence="2" id="KW-1185">Reference proteome</keyword>
<evidence type="ECO:0000313" key="1">
    <source>
        <dbReference type="EMBL" id="KAH7906677.1"/>
    </source>
</evidence>
<dbReference type="EMBL" id="MU267988">
    <property type="protein sequence ID" value="KAH7906677.1"/>
    <property type="molecule type" value="Genomic_DNA"/>
</dbReference>
<reference evidence="1" key="1">
    <citation type="journal article" date="2021" name="New Phytol.">
        <title>Evolutionary innovations through gain and loss of genes in the ectomycorrhizal Boletales.</title>
        <authorList>
            <person name="Wu G."/>
            <person name="Miyauchi S."/>
            <person name="Morin E."/>
            <person name="Kuo A."/>
            <person name="Drula E."/>
            <person name="Varga T."/>
            <person name="Kohler A."/>
            <person name="Feng B."/>
            <person name="Cao Y."/>
            <person name="Lipzen A."/>
            <person name="Daum C."/>
            <person name="Hundley H."/>
            <person name="Pangilinan J."/>
            <person name="Johnson J."/>
            <person name="Barry K."/>
            <person name="LaButti K."/>
            <person name="Ng V."/>
            <person name="Ahrendt S."/>
            <person name="Min B."/>
            <person name="Choi I.G."/>
            <person name="Park H."/>
            <person name="Plett J.M."/>
            <person name="Magnuson J."/>
            <person name="Spatafora J.W."/>
            <person name="Nagy L.G."/>
            <person name="Henrissat B."/>
            <person name="Grigoriev I.V."/>
            <person name="Yang Z.L."/>
            <person name="Xu J."/>
            <person name="Martin F.M."/>
        </authorList>
    </citation>
    <scope>NUCLEOTIDE SEQUENCE</scope>
    <source>
        <strain evidence="1">ATCC 28755</strain>
    </source>
</reference>
<comment type="caution">
    <text evidence="1">The sequence shown here is derived from an EMBL/GenBank/DDBJ whole genome shotgun (WGS) entry which is preliminary data.</text>
</comment>
<proteinExistence type="predicted"/>
<accession>A0ACB8A1V6</accession>
<protein>
    <submittedName>
        <fullName evidence="1">Uncharacterized protein</fullName>
    </submittedName>
</protein>
<organism evidence="1 2">
    <name type="scientific">Hygrophoropsis aurantiaca</name>
    <dbReference type="NCBI Taxonomy" id="72124"/>
    <lineage>
        <taxon>Eukaryota</taxon>
        <taxon>Fungi</taxon>
        <taxon>Dikarya</taxon>
        <taxon>Basidiomycota</taxon>
        <taxon>Agaricomycotina</taxon>
        <taxon>Agaricomycetes</taxon>
        <taxon>Agaricomycetidae</taxon>
        <taxon>Boletales</taxon>
        <taxon>Coniophorineae</taxon>
        <taxon>Hygrophoropsidaceae</taxon>
        <taxon>Hygrophoropsis</taxon>
    </lineage>
</organism>
<dbReference type="Proteomes" id="UP000790377">
    <property type="component" value="Unassembled WGS sequence"/>
</dbReference>
<gene>
    <name evidence="1" type="ORF">BJ138DRAFT_1162046</name>
</gene>
<sequence>MNHIPFETPIKPDTKLGGYTMDITFAHALALKLGIEVREPKDHDDAGYYSAFENDFNGWLFDGGLLAFKAAVIWPPDAGISTVSLFLISSFVKFPPDGDRGLPLVEGEHDADNALRKWLEETCKVPKTEFHWGTMVDNNLITLGGVQPKKSCRKFGKTLSQEETLSWLKKKAEKTWQSKLNYARRQRVTELDTHSLSGEIDEHSPSDKNANLFALSLSQQCSASQEPPRRYLY</sequence>
<name>A0ACB8A1V6_9AGAM</name>